<dbReference type="GO" id="GO:0004016">
    <property type="term" value="F:adenylate cyclase activity"/>
    <property type="evidence" value="ECO:0007669"/>
    <property type="project" value="UniProtKB-ARBA"/>
</dbReference>
<proteinExistence type="inferred from homology"/>
<dbReference type="PROSITE" id="PS50125">
    <property type="entry name" value="GUANYLATE_CYCLASE_2"/>
    <property type="match status" value="1"/>
</dbReference>
<dbReference type="InterPro" id="IPR050697">
    <property type="entry name" value="Adenylyl/Guanylyl_Cyclase_3/4"/>
</dbReference>
<sequence>MPIEQRFHSLEDFLASTMSHVDGVLDDGWGFKFPVKGREIEATVLFADITSFSTRTLAMSPAATLVYVQNFFAWITAEALHGRPGIVDKYIGDEVMVIFSQEFGSEDPLTDAVRAAAAMSRHDVHAYRPHIGIASGRVIVGYAGTALRYNVSVFGAPVALAARCAAVKPSDPEKIMSSTIVMPASDWSERDLNDVLPPRWFEQSDGTKEFDWQPFELLDERSVLMKGVGEVTIREIHNGGMHFPTRSAEDRALHSLRSLRANNRYWPRWEVPQSSKGESSPVHALGLPE</sequence>
<dbReference type="EMBL" id="AP023359">
    <property type="protein sequence ID" value="BCJ64843.1"/>
    <property type="molecule type" value="Genomic_DNA"/>
</dbReference>
<evidence type="ECO:0000259" key="2">
    <source>
        <dbReference type="PROSITE" id="PS50125"/>
    </source>
</evidence>
<accession>A0A810MZ39</accession>
<dbReference type="AlphaFoldDB" id="A0A810MZ39"/>
<evidence type="ECO:0000313" key="3">
    <source>
        <dbReference type="EMBL" id="BCJ64843.1"/>
    </source>
</evidence>
<comment type="similarity">
    <text evidence="1">Belongs to the adenylyl cyclase class-3 family.</text>
</comment>
<dbReference type="Proteomes" id="UP000680866">
    <property type="component" value="Chromosome"/>
</dbReference>
<dbReference type="PANTHER" id="PTHR43081:SF1">
    <property type="entry name" value="ADENYLATE CYCLASE, TERMINAL-DIFFERENTIATION SPECIFIC"/>
    <property type="match status" value="1"/>
</dbReference>
<dbReference type="InterPro" id="IPR029787">
    <property type="entry name" value="Nucleotide_cyclase"/>
</dbReference>
<dbReference type="InterPro" id="IPR001054">
    <property type="entry name" value="A/G_cyclase"/>
</dbReference>
<keyword evidence="4" id="KW-1185">Reference proteome</keyword>
<dbReference type="SUPFAM" id="SSF55073">
    <property type="entry name" value="Nucleotide cyclase"/>
    <property type="match status" value="1"/>
</dbReference>
<dbReference type="GO" id="GO:0035556">
    <property type="term" value="P:intracellular signal transduction"/>
    <property type="evidence" value="ECO:0007669"/>
    <property type="project" value="InterPro"/>
</dbReference>
<dbReference type="GO" id="GO:0009190">
    <property type="term" value="P:cyclic nucleotide biosynthetic process"/>
    <property type="evidence" value="ECO:0007669"/>
    <property type="project" value="InterPro"/>
</dbReference>
<dbReference type="KEGG" id="pry:Prubr_18640"/>
<organism evidence="3 4">
    <name type="scientific">Polymorphospora rubra</name>
    <dbReference type="NCBI Taxonomy" id="338584"/>
    <lineage>
        <taxon>Bacteria</taxon>
        <taxon>Bacillati</taxon>
        <taxon>Actinomycetota</taxon>
        <taxon>Actinomycetes</taxon>
        <taxon>Micromonosporales</taxon>
        <taxon>Micromonosporaceae</taxon>
        <taxon>Polymorphospora</taxon>
    </lineage>
</organism>
<gene>
    <name evidence="3" type="ORF">Prubr_18640</name>
</gene>
<dbReference type="Gene3D" id="3.30.70.1230">
    <property type="entry name" value="Nucleotide cyclase"/>
    <property type="match status" value="1"/>
</dbReference>
<dbReference type="PANTHER" id="PTHR43081">
    <property type="entry name" value="ADENYLATE CYCLASE, TERMINAL-DIFFERENTIATION SPECIFIC-RELATED"/>
    <property type="match status" value="1"/>
</dbReference>
<dbReference type="Pfam" id="PF00211">
    <property type="entry name" value="Guanylate_cyc"/>
    <property type="match status" value="1"/>
</dbReference>
<evidence type="ECO:0000313" key="4">
    <source>
        <dbReference type="Proteomes" id="UP000680866"/>
    </source>
</evidence>
<evidence type="ECO:0000256" key="1">
    <source>
        <dbReference type="ARBA" id="ARBA00005381"/>
    </source>
</evidence>
<feature type="domain" description="Guanylate cyclase" evidence="2">
    <location>
        <begin position="43"/>
        <end position="165"/>
    </location>
</feature>
<protein>
    <submittedName>
        <fullName evidence="3">Adenylate cyclase</fullName>
    </submittedName>
</protein>
<dbReference type="CDD" id="cd07302">
    <property type="entry name" value="CHD"/>
    <property type="match status" value="1"/>
</dbReference>
<reference evidence="3" key="1">
    <citation type="submission" date="2020-08" db="EMBL/GenBank/DDBJ databases">
        <title>Whole genome shotgun sequence of Polymorphospora rubra NBRC 101157.</title>
        <authorList>
            <person name="Komaki H."/>
            <person name="Tamura T."/>
        </authorList>
    </citation>
    <scope>NUCLEOTIDE SEQUENCE</scope>
    <source>
        <strain evidence="3">NBRC 101157</strain>
    </source>
</reference>
<dbReference type="RefSeq" id="WP_212823751.1">
    <property type="nucleotide sequence ID" value="NZ_AP023359.1"/>
</dbReference>
<name>A0A810MZ39_9ACTN</name>